<evidence type="ECO:0000259" key="12">
    <source>
        <dbReference type="PROSITE" id="PS50109"/>
    </source>
</evidence>
<evidence type="ECO:0000256" key="9">
    <source>
        <dbReference type="ARBA" id="ARBA00023012"/>
    </source>
</evidence>
<name>A0A1S8N5Y5_CLOSA</name>
<dbReference type="InterPro" id="IPR050398">
    <property type="entry name" value="HssS/ArlS-like"/>
</dbReference>
<dbReference type="PROSITE" id="PS50109">
    <property type="entry name" value="HIS_KIN"/>
    <property type="match status" value="1"/>
</dbReference>
<dbReference type="GO" id="GO:0000155">
    <property type="term" value="F:phosphorelay sensor kinase activity"/>
    <property type="evidence" value="ECO:0007669"/>
    <property type="project" value="InterPro"/>
</dbReference>
<dbReference type="EMBL" id="LZYZ01000004">
    <property type="protein sequence ID" value="OOM11874.1"/>
    <property type="molecule type" value="Genomic_DNA"/>
</dbReference>
<reference evidence="13 14" key="1">
    <citation type="submission" date="2016-05" db="EMBL/GenBank/DDBJ databases">
        <title>Microbial solvent formation.</title>
        <authorList>
            <person name="Poehlein A."/>
            <person name="Montoya Solano J.D."/>
            <person name="Flitsch S."/>
            <person name="Krabben P."/>
            <person name="Duerre P."/>
            <person name="Daniel R."/>
        </authorList>
    </citation>
    <scope>NUCLEOTIDE SEQUENCE [LARGE SCALE GENOMIC DNA]</scope>
    <source>
        <strain evidence="13 14">L1-8</strain>
    </source>
</reference>
<evidence type="ECO:0000256" key="2">
    <source>
        <dbReference type="ARBA" id="ARBA00004141"/>
    </source>
</evidence>
<dbReference type="InterPro" id="IPR008358">
    <property type="entry name" value="Sig_transdc_His_kin/Pase_MprB"/>
</dbReference>
<comment type="caution">
    <text evidence="13">The sequence shown here is derived from an EMBL/GenBank/DDBJ whole genome shotgun (WGS) entry which is preliminary data.</text>
</comment>
<dbReference type="CDD" id="cd00082">
    <property type="entry name" value="HisKA"/>
    <property type="match status" value="1"/>
</dbReference>
<evidence type="ECO:0000256" key="1">
    <source>
        <dbReference type="ARBA" id="ARBA00000085"/>
    </source>
</evidence>
<evidence type="ECO:0000256" key="4">
    <source>
        <dbReference type="ARBA" id="ARBA00022553"/>
    </source>
</evidence>
<dbReference type="InterPro" id="IPR005467">
    <property type="entry name" value="His_kinase_dom"/>
</dbReference>
<dbReference type="SUPFAM" id="SSF47384">
    <property type="entry name" value="Homodimeric domain of signal transducing histidine kinase"/>
    <property type="match status" value="1"/>
</dbReference>
<organism evidence="13 14">
    <name type="scientific">Clostridium saccharobutylicum</name>
    <dbReference type="NCBI Taxonomy" id="169679"/>
    <lineage>
        <taxon>Bacteria</taxon>
        <taxon>Bacillati</taxon>
        <taxon>Bacillota</taxon>
        <taxon>Clostridia</taxon>
        <taxon>Eubacteriales</taxon>
        <taxon>Clostridiaceae</taxon>
        <taxon>Clostridium</taxon>
    </lineage>
</organism>
<dbReference type="CDD" id="cd00075">
    <property type="entry name" value="HATPase"/>
    <property type="match status" value="1"/>
</dbReference>
<dbReference type="SMART" id="SM00388">
    <property type="entry name" value="HisKA"/>
    <property type="match status" value="1"/>
</dbReference>
<keyword evidence="6 11" id="KW-0812">Transmembrane</keyword>
<comment type="catalytic activity">
    <reaction evidence="1">
        <text>ATP + protein L-histidine = ADP + protein N-phospho-L-histidine.</text>
        <dbReference type="EC" id="2.7.13.3"/>
    </reaction>
</comment>
<dbReference type="Pfam" id="PF02518">
    <property type="entry name" value="HATPase_c"/>
    <property type="match status" value="1"/>
</dbReference>
<keyword evidence="10 11" id="KW-0472">Membrane</keyword>
<feature type="domain" description="Histidine kinase" evidence="12">
    <location>
        <begin position="93"/>
        <end position="303"/>
    </location>
</feature>
<dbReference type="InterPro" id="IPR003594">
    <property type="entry name" value="HATPase_dom"/>
</dbReference>
<dbReference type="AlphaFoldDB" id="A0A1S8N5Y5"/>
<keyword evidence="7 13" id="KW-0418">Kinase</keyword>
<dbReference type="InterPro" id="IPR036097">
    <property type="entry name" value="HisK_dim/P_sf"/>
</dbReference>
<comment type="subcellular location">
    <subcellularLocation>
        <location evidence="2">Membrane</location>
        <topology evidence="2">Multi-pass membrane protein</topology>
    </subcellularLocation>
</comment>
<keyword evidence="5 13" id="KW-0808">Transferase</keyword>
<keyword evidence="4" id="KW-0597">Phosphoprotein</keyword>
<evidence type="ECO:0000256" key="3">
    <source>
        <dbReference type="ARBA" id="ARBA00012438"/>
    </source>
</evidence>
<dbReference type="RefSeq" id="WP_077865551.1">
    <property type="nucleotide sequence ID" value="NZ_LZYZ01000004.1"/>
</dbReference>
<keyword evidence="8 11" id="KW-1133">Transmembrane helix</keyword>
<dbReference type="InterPro" id="IPR003661">
    <property type="entry name" value="HisK_dim/P_dom"/>
</dbReference>
<dbReference type="Proteomes" id="UP000191154">
    <property type="component" value="Unassembled WGS sequence"/>
</dbReference>
<dbReference type="Gene3D" id="1.10.287.130">
    <property type="match status" value="1"/>
</dbReference>
<sequence>MKYIWVFTTFLLMFMFITLIFYHLYYRMNIKHITKQLEEIMNITDTNQRLTVIAKQRDITNLVNILNYLVRDIRMSRIRIKRLTMNFRQSIINISHDLRTPLTTASGYIQMLQTSVTEEEREEYLRIILERQNMVKMLLEQLFEYVRIESGEIIYEHVSMDAKKVFIDTLAMYYDDFNKKGQEPTVYLLEKPCIILGDEQGVKRIFSNILFNAAIHGNGGYCFEIQESDGYVFTFSNISEPMSSDDLDNIFQRFYTKDQSRNKKTTGLGLAIAKEITMQLNGKIEAFYNNGKFSISISFPKIS</sequence>
<evidence type="ECO:0000256" key="7">
    <source>
        <dbReference type="ARBA" id="ARBA00022777"/>
    </source>
</evidence>
<dbReference type="EC" id="2.7.13.3" evidence="3"/>
<dbReference type="PANTHER" id="PTHR45528">
    <property type="entry name" value="SENSOR HISTIDINE KINASE CPXA"/>
    <property type="match status" value="1"/>
</dbReference>
<evidence type="ECO:0000313" key="14">
    <source>
        <dbReference type="Proteomes" id="UP000191154"/>
    </source>
</evidence>
<evidence type="ECO:0000256" key="6">
    <source>
        <dbReference type="ARBA" id="ARBA00022692"/>
    </source>
</evidence>
<dbReference type="PRINTS" id="PR01780">
    <property type="entry name" value="LANTIREGPROT"/>
</dbReference>
<dbReference type="STRING" id="169679.CSACC_06330"/>
<dbReference type="Gene3D" id="3.30.565.10">
    <property type="entry name" value="Histidine kinase-like ATPase, C-terminal domain"/>
    <property type="match status" value="1"/>
</dbReference>
<dbReference type="SUPFAM" id="SSF55874">
    <property type="entry name" value="ATPase domain of HSP90 chaperone/DNA topoisomerase II/histidine kinase"/>
    <property type="match status" value="1"/>
</dbReference>
<evidence type="ECO:0000256" key="5">
    <source>
        <dbReference type="ARBA" id="ARBA00022679"/>
    </source>
</evidence>
<dbReference type="InterPro" id="IPR036890">
    <property type="entry name" value="HATPase_C_sf"/>
</dbReference>
<evidence type="ECO:0000313" key="13">
    <source>
        <dbReference type="EMBL" id="OOM11874.1"/>
    </source>
</evidence>
<evidence type="ECO:0000256" key="11">
    <source>
        <dbReference type="SAM" id="Phobius"/>
    </source>
</evidence>
<dbReference type="SMART" id="SM00387">
    <property type="entry name" value="HATPase_c"/>
    <property type="match status" value="1"/>
</dbReference>
<dbReference type="PANTHER" id="PTHR45528:SF8">
    <property type="entry name" value="HISTIDINE KINASE"/>
    <property type="match status" value="1"/>
</dbReference>
<dbReference type="Pfam" id="PF00512">
    <property type="entry name" value="HisKA"/>
    <property type="match status" value="1"/>
</dbReference>
<evidence type="ECO:0000256" key="10">
    <source>
        <dbReference type="ARBA" id="ARBA00023136"/>
    </source>
</evidence>
<dbReference type="GO" id="GO:0005886">
    <property type="term" value="C:plasma membrane"/>
    <property type="evidence" value="ECO:0007669"/>
    <property type="project" value="TreeGrafter"/>
</dbReference>
<protein>
    <recommendedName>
        <fullName evidence="3">histidine kinase</fullName>
        <ecNumber evidence="3">2.7.13.3</ecNumber>
    </recommendedName>
</protein>
<feature type="transmembrane region" description="Helical" evidence="11">
    <location>
        <begin position="6"/>
        <end position="25"/>
    </location>
</feature>
<evidence type="ECO:0000256" key="8">
    <source>
        <dbReference type="ARBA" id="ARBA00022989"/>
    </source>
</evidence>
<proteinExistence type="predicted"/>
<accession>A0A1S8N5Y5</accession>
<gene>
    <name evidence="13" type="primary">baeS_3</name>
    <name evidence="13" type="ORF">CLOSAC_23010</name>
</gene>
<keyword evidence="9" id="KW-0902">Two-component regulatory system</keyword>